<proteinExistence type="predicted"/>
<organism evidence="4 5">
    <name type="scientific">Nocardiopsis gilva YIM 90087</name>
    <dbReference type="NCBI Taxonomy" id="1235441"/>
    <lineage>
        <taxon>Bacteria</taxon>
        <taxon>Bacillati</taxon>
        <taxon>Actinomycetota</taxon>
        <taxon>Actinomycetes</taxon>
        <taxon>Streptosporangiales</taxon>
        <taxon>Nocardiopsidaceae</taxon>
        <taxon>Nocardiopsis</taxon>
    </lineage>
</organism>
<evidence type="ECO:0000313" key="4">
    <source>
        <dbReference type="EMBL" id="ASU82366.1"/>
    </source>
</evidence>
<dbReference type="OrthoDB" id="4331847at2"/>
<keyword evidence="5" id="KW-1185">Reference proteome</keyword>
<keyword evidence="2" id="KW-0812">Transmembrane</keyword>
<dbReference type="EMBL" id="CP022753">
    <property type="protein sequence ID" value="ASU82366.1"/>
    <property type="molecule type" value="Genomic_DNA"/>
</dbReference>
<reference evidence="4 5" key="1">
    <citation type="submission" date="2017-08" db="EMBL/GenBank/DDBJ databases">
        <title>The complete genome sequence of Nocardiopsis gilva YIM 90087.</title>
        <authorList>
            <person name="Yin M."/>
            <person name="Tang S."/>
        </authorList>
    </citation>
    <scope>NUCLEOTIDE SEQUENCE [LARGE SCALE GENOMIC DNA]</scope>
    <source>
        <strain evidence="4 5">YIM 90087</strain>
    </source>
</reference>
<gene>
    <name evidence="4" type="ORF">CDO52_05785</name>
</gene>
<keyword evidence="2" id="KW-1133">Transmembrane helix</keyword>
<feature type="region of interest" description="Disordered" evidence="1">
    <location>
        <begin position="197"/>
        <end position="226"/>
    </location>
</feature>
<dbReference type="RefSeq" id="WP_017621352.1">
    <property type="nucleotide sequence ID" value="NZ_ANBG01000411.1"/>
</dbReference>
<evidence type="ECO:0000256" key="1">
    <source>
        <dbReference type="SAM" id="MobiDB-lite"/>
    </source>
</evidence>
<dbReference type="InterPro" id="IPR025164">
    <property type="entry name" value="Toastrack_DUF4097"/>
</dbReference>
<dbReference type="Proteomes" id="UP000215005">
    <property type="component" value="Chromosome"/>
</dbReference>
<evidence type="ECO:0000256" key="2">
    <source>
        <dbReference type="SAM" id="Phobius"/>
    </source>
</evidence>
<sequence length="328" mass="33333">MTFTSRGLYASSSKVPRRRRRPRVGWLVLGAIVAIVALVLGALIALADVSLDRREKTESFSGVSELILRNDTSGNVELTRTDGDAITVARTLRGSPLAEPVDSLTQKGDELWAEGRCDGPPFFFGYCGVDYVIGVPEGTTVSVESMSGEIDAMSVAGDLKLKTTSGGIEAEGVRGDVTAASASGDIEAEGVEGNIDLQTSSGGIEASGSGDSARAESTSGTVELSDFSAKSVEARSTSGGVEVGGGFETADVSSTSGLVEIDTATPFKRITAESTSGGVDISVPAGTYDISAETGSGGRDIGVGTSPDAAAKINATTTSGSVSVQPED</sequence>
<evidence type="ECO:0000313" key="5">
    <source>
        <dbReference type="Proteomes" id="UP000215005"/>
    </source>
</evidence>
<keyword evidence="2" id="KW-0472">Membrane</keyword>
<evidence type="ECO:0000259" key="3">
    <source>
        <dbReference type="Pfam" id="PF13349"/>
    </source>
</evidence>
<accession>A0A223S2K7</accession>
<feature type="region of interest" description="Disordered" evidence="1">
    <location>
        <begin position="292"/>
        <end position="328"/>
    </location>
</feature>
<feature type="domain" description="DUF4097" evidence="3">
    <location>
        <begin position="194"/>
        <end position="324"/>
    </location>
</feature>
<name>A0A223S2K7_9ACTN</name>
<protein>
    <recommendedName>
        <fullName evidence="3">DUF4097 domain-containing protein</fullName>
    </recommendedName>
</protein>
<dbReference type="AlphaFoldDB" id="A0A223S2K7"/>
<feature type="compositionally biased region" description="Polar residues" evidence="1">
    <location>
        <begin position="314"/>
        <end position="328"/>
    </location>
</feature>
<feature type="transmembrane region" description="Helical" evidence="2">
    <location>
        <begin position="24"/>
        <end position="47"/>
    </location>
</feature>
<dbReference type="KEGG" id="ngv:CDO52_05785"/>
<dbReference type="Pfam" id="PF13349">
    <property type="entry name" value="DUF4097"/>
    <property type="match status" value="1"/>
</dbReference>